<dbReference type="PANTHER" id="PTHR10963">
    <property type="entry name" value="GLYCOSYL HYDROLASE-RELATED"/>
    <property type="match status" value="1"/>
</dbReference>
<keyword evidence="4" id="KW-1185">Reference proteome</keyword>
<dbReference type="Pfam" id="PF00722">
    <property type="entry name" value="Glyco_hydro_16"/>
    <property type="match status" value="1"/>
</dbReference>
<evidence type="ECO:0000313" key="4">
    <source>
        <dbReference type="Proteomes" id="UP000244168"/>
    </source>
</evidence>
<dbReference type="AlphaFoldDB" id="A0A2T5JAI2"/>
<dbReference type="RefSeq" id="WP_107828084.1">
    <property type="nucleotide sequence ID" value="NZ_CP160205.1"/>
</dbReference>
<dbReference type="EMBL" id="QAOQ01000003">
    <property type="protein sequence ID" value="PTQ97882.1"/>
    <property type="molecule type" value="Genomic_DNA"/>
</dbReference>
<dbReference type="PROSITE" id="PS51762">
    <property type="entry name" value="GH16_2"/>
    <property type="match status" value="1"/>
</dbReference>
<evidence type="ECO:0000313" key="3">
    <source>
        <dbReference type="EMBL" id="PTQ97882.1"/>
    </source>
</evidence>
<dbReference type="GO" id="GO:0005975">
    <property type="term" value="P:carbohydrate metabolic process"/>
    <property type="evidence" value="ECO:0007669"/>
    <property type="project" value="InterPro"/>
</dbReference>
<name>A0A2T5JAI2_9SPHI</name>
<proteinExistence type="inferred from homology"/>
<organism evidence="3 4">
    <name type="scientific">Mucilaginibacter yixingensis</name>
    <dbReference type="NCBI Taxonomy" id="1295612"/>
    <lineage>
        <taxon>Bacteria</taxon>
        <taxon>Pseudomonadati</taxon>
        <taxon>Bacteroidota</taxon>
        <taxon>Sphingobacteriia</taxon>
        <taxon>Sphingobacteriales</taxon>
        <taxon>Sphingobacteriaceae</taxon>
        <taxon>Mucilaginibacter</taxon>
    </lineage>
</organism>
<dbReference type="SUPFAM" id="SSF49899">
    <property type="entry name" value="Concanavalin A-like lectins/glucanases"/>
    <property type="match status" value="1"/>
</dbReference>
<dbReference type="Proteomes" id="UP000244168">
    <property type="component" value="Unassembled WGS sequence"/>
</dbReference>
<evidence type="ECO:0000259" key="2">
    <source>
        <dbReference type="PROSITE" id="PS51762"/>
    </source>
</evidence>
<comment type="caution">
    <text evidence="3">The sequence shown here is derived from an EMBL/GenBank/DDBJ whole genome shotgun (WGS) entry which is preliminary data.</text>
</comment>
<dbReference type="Gene3D" id="2.60.120.200">
    <property type="match status" value="1"/>
</dbReference>
<dbReference type="GO" id="GO:0004553">
    <property type="term" value="F:hydrolase activity, hydrolyzing O-glycosyl compounds"/>
    <property type="evidence" value="ECO:0007669"/>
    <property type="project" value="InterPro"/>
</dbReference>
<comment type="similarity">
    <text evidence="1">Belongs to the glycosyl hydrolase 16 family.</text>
</comment>
<keyword evidence="3" id="KW-0378">Hydrolase</keyword>
<reference evidence="3 4" key="1">
    <citation type="submission" date="2018-04" db="EMBL/GenBank/DDBJ databases">
        <title>Genomic Encyclopedia of Archaeal and Bacterial Type Strains, Phase II (KMG-II): from individual species to whole genera.</title>
        <authorList>
            <person name="Goeker M."/>
        </authorList>
    </citation>
    <scope>NUCLEOTIDE SEQUENCE [LARGE SCALE GENOMIC DNA]</scope>
    <source>
        <strain evidence="3 4">DSM 26809</strain>
    </source>
</reference>
<dbReference type="InterPro" id="IPR000757">
    <property type="entry name" value="Beta-glucanase-like"/>
</dbReference>
<sequence length="290" mass="33151">MKATKLVLFGLAAGYLFTQSGCSTGYKSVANSSQYASNGYKLVWADEFNNDGAPDSTNWVYEHGFERNEELQWYQPQNAFCKNGLLVLEARRETKPNPLYEAGSTEWRKKRQNIEYTSASIKSIHKQSWQYGRFEMRGRIDISAGMWPAWWTLGVSGRWPADGEIDMMEYYRKALLANIACLGINGKAEWYSTKHSTDTLGGVAWSKKFHIWRMDWDDKEIAIYVDNQLLNKVALSKLDNKDGTGINPFKQPHYMLFDLAVGGQQGGSPAATAFPRRFEIDYVRVYQKIN</sequence>
<dbReference type="InterPro" id="IPR013320">
    <property type="entry name" value="ConA-like_dom_sf"/>
</dbReference>
<dbReference type="OrthoDB" id="9809583at2"/>
<dbReference type="CDD" id="cd08023">
    <property type="entry name" value="GH16_laminarinase_like"/>
    <property type="match status" value="1"/>
</dbReference>
<feature type="domain" description="GH16" evidence="2">
    <location>
        <begin position="24"/>
        <end position="290"/>
    </location>
</feature>
<evidence type="ECO:0000256" key="1">
    <source>
        <dbReference type="ARBA" id="ARBA00006865"/>
    </source>
</evidence>
<accession>A0A2T5JAI2</accession>
<protein>
    <submittedName>
        <fullName evidence="3">Glycosyl hydrolase family 16</fullName>
    </submittedName>
</protein>
<gene>
    <name evidence="3" type="ORF">C8P68_10341</name>
</gene>
<dbReference type="PANTHER" id="PTHR10963:SF55">
    <property type="entry name" value="GLYCOSIDE HYDROLASE FAMILY 16 PROTEIN"/>
    <property type="match status" value="1"/>
</dbReference>
<dbReference type="InterPro" id="IPR050546">
    <property type="entry name" value="Glycosyl_Hydrlase_16"/>
</dbReference>